<dbReference type="GO" id="GO:0006508">
    <property type="term" value="P:proteolysis"/>
    <property type="evidence" value="ECO:0007669"/>
    <property type="project" value="UniProtKB-KW"/>
</dbReference>
<name>A0A4D6MN68_VIGUN</name>
<feature type="region of interest" description="Disordered" evidence="5">
    <location>
        <begin position="289"/>
        <end position="321"/>
    </location>
</feature>
<keyword evidence="8" id="KW-1185">Reference proteome</keyword>
<evidence type="ECO:0000256" key="4">
    <source>
        <dbReference type="ARBA" id="ARBA00022807"/>
    </source>
</evidence>
<dbReference type="Proteomes" id="UP000501690">
    <property type="component" value="Linkage Group LG8"/>
</dbReference>
<dbReference type="Gene3D" id="3.40.395.10">
    <property type="entry name" value="Adenoviral Proteinase, Chain A"/>
    <property type="match status" value="1"/>
</dbReference>
<gene>
    <name evidence="7" type="ORF">DEO72_LG8g953</name>
</gene>
<evidence type="ECO:0000256" key="3">
    <source>
        <dbReference type="ARBA" id="ARBA00022801"/>
    </source>
</evidence>
<evidence type="ECO:0000256" key="1">
    <source>
        <dbReference type="ARBA" id="ARBA00005234"/>
    </source>
</evidence>
<keyword evidence="2 7" id="KW-0645">Protease</keyword>
<dbReference type="Pfam" id="PF02902">
    <property type="entry name" value="Peptidase_C48"/>
    <property type="match status" value="1"/>
</dbReference>
<dbReference type="InterPro" id="IPR003653">
    <property type="entry name" value="Peptidase_C48_C"/>
</dbReference>
<evidence type="ECO:0000256" key="2">
    <source>
        <dbReference type="ARBA" id="ARBA00022670"/>
    </source>
</evidence>
<protein>
    <submittedName>
        <fullName evidence="7">Ulp1 protease family</fullName>
    </submittedName>
</protein>
<organism evidence="7 8">
    <name type="scientific">Vigna unguiculata</name>
    <name type="common">Cowpea</name>
    <dbReference type="NCBI Taxonomy" id="3917"/>
    <lineage>
        <taxon>Eukaryota</taxon>
        <taxon>Viridiplantae</taxon>
        <taxon>Streptophyta</taxon>
        <taxon>Embryophyta</taxon>
        <taxon>Tracheophyta</taxon>
        <taxon>Spermatophyta</taxon>
        <taxon>Magnoliopsida</taxon>
        <taxon>eudicotyledons</taxon>
        <taxon>Gunneridae</taxon>
        <taxon>Pentapetalae</taxon>
        <taxon>rosids</taxon>
        <taxon>fabids</taxon>
        <taxon>Fabales</taxon>
        <taxon>Fabaceae</taxon>
        <taxon>Papilionoideae</taxon>
        <taxon>50 kb inversion clade</taxon>
        <taxon>NPAAA clade</taxon>
        <taxon>indigoferoid/millettioid clade</taxon>
        <taxon>Phaseoleae</taxon>
        <taxon>Vigna</taxon>
    </lineage>
</organism>
<sequence>MNNLLTDAHRARIGSTPFKWCLQLERCLDICTPLIQQLVRRWDSCEESFRLWQHLVPFGVVDVCISLGLSVLGEEVQFDGYACGCVASLFSGECITIKDIVKVISYTIGTKEDDVDSVCRVLENLDSLVNYNWAGAVHKFLVNGLSRAHLVDCNKKNQHKITLPGCVVVLQIWAFERLGLGGPNREIVFPRILRWPSLKLRTTSIERLLMKPKIIWDWALTAECRSNPMVRAALNIDGEAVNEDDVDCGESNFEEACMKKVEMNEMEIIALKEQLKMLQDEVFSRGKWSSQEDTNVGDDKGDLFEESGQKPTSYTDGTKVSGHKLHEDVDMSKDPAGRKQKGVKKGKVKQQYTPFKVESVNFDGYRCGSSDFLPTIATSSPIAVVRSSPIVGGRSEPIPLARILPIQVDYPLLGVDALKLYMTLTCVDSLYRVVCNINGQILTTQDCMGFRPTGYICNMAVLFATNVMMHNERKLHDRVQRIIMNPMYTDWLLHDSNKRIANRRVWKLSDYNTFFCSSLVGMEDILSAEFLFAPIVHGDHWWCYCVNLKTMEFFVFDSLGHSRNNRTRIDNYIARNMELFLCMLLNYESENKPSFEVLGVDTPIQPNGHDCGVLVLKFIEMWDGVSKFNGKALPDYTNEELQLIRQKFVCDWVLHEDNVLRDEVIKHYDLLLKK</sequence>
<dbReference type="PANTHER" id="PTHR12606">
    <property type="entry name" value="SENTRIN/SUMO-SPECIFIC PROTEASE"/>
    <property type="match status" value="1"/>
</dbReference>
<evidence type="ECO:0000256" key="5">
    <source>
        <dbReference type="SAM" id="MobiDB-lite"/>
    </source>
</evidence>
<evidence type="ECO:0000259" key="6">
    <source>
        <dbReference type="PROSITE" id="PS50600"/>
    </source>
</evidence>
<keyword evidence="3" id="KW-0378">Hydrolase</keyword>
<dbReference type="PANTHER" id="PTHR12606:SF136">
    <property type="entry name" value="ULP1 PROTEASE FAMILY PROTEIN"/>
    <property type="match status" value="1"/>
</dbReference>
<dbReference type="AlphaFoldDB" id="A0A4D6MN68"/>
<evidence type="ECO:0000313" key="8">
    <source>
        <dbReference type="Proteomes" id="UP000501690"/>
    </source>
</evidence>
<evidence type="ECO:0000313" key="7">
    <source>
        <dbReference type="EMBL" id="QCE02936.1"/>
    </source>
</evidence>
<dbReference type="PROSITE" id="PS50600">
    <property type="entry name" value="ULP_PROTEASE"/>
    <property type="match status" value="1"/>
</dbReference>
<accession>A0A4D6MN68</accession>
<dbReference type="GO" id="GO:0016929">
    <property type="term" value="F:deSUMOylase activity"/>
    <property type="evidence" value="ECO:0007669"/>
    <property type="project" value="TreeGrafter"/>
</dbReference>
<dbReference type="GO" id="GO:0005634">
    <property type="term" value="C:nucleus"/>
    <property type="evidence" value="ECO:0007669"/>
    <property type="project" value="TreeGrafter"/>
</dbReference>
<comment type="similarity">
    <text evidence="1">Belongs to the peptidase C48 family.</text>
</comment>
<feature type="domain" description="Ubiquitin-like protease family profile" evidence="6">
    <location>
        <begin position="440"/>
        <end position="622"/>
    </location>
</feature>
<dbReference type="SUPFAM" id="SSF54001">
    <property type="entry name" value="Cysteine proteinases"/>
    <property type="match status" value="1"/>
</dbReference>
<reference evidence="7 8" key="1">
    <citation type="submission" date="2019-04" db="EMBL/GenBank/DDBJ databases">
        <title>An improved genome assembly and genetic linkage map for asparagus bean, Vigna unguiculata ssp. sesquipedialis.</title>
        <authorList>
            <person name="Xia Q."/>
            <person name="Zhang R."/>
            <person name="Dong Y."/>
        </authorList>
    </citation>
    <scope>NUCLEOTIDE SEQUENCE [LARGE SCALE GENOMIC DNA]</scope>
    <source>
        <tissue evidence="7">Leaf</tissue>
    </source>
</reference>
<proteinExistence type="inferred from homology"/>
<dbReference type="EMBL" id="CP039352">
    <property type="protein sequence ID" value="QCE02936.1"/>
    <property type="molecule type" value="Genomic_DNA"/>
</dbReference>
<keyword evidence="4" id="KW-0788">Thiol protease</keyword>
<feature type="compositionally biased region" description="Polar residues" evidence="5">
    <location>
        <begin position="309"/>
        <end position="318"/>
    </location>
</feature>
<dbReference type="GO" id="GO:0016926">
    <property type="term" value="P:protein desumoylation"/>
    <property type="evidence" value="ECO:0007669"/>
    <property type="project" value="TreeGrafter"/>
</dbReference>
<dbReference type="InterPro" id="IPR038765">
    <property type="entry name" value="Papain-like_cys_pep_sf"/>
</dbReference>